<proteinExistence type="predicted"/>
<dbReference type="EMBL" id="WUBL01000006">
    <property type="protein sequence ID" value="KAF2972401.1"/>
    <property type="molecule type" value="Genomic_DNA"/>
</dbReference>
<protein>
    <submittedName>
        <fullName evidence="1">Uncharacterized protein</fullName>
    </submittedName>
</protein>
<comment type="caution">
    <text evidence="1">The sequence shown here is derived from an EMBL/GenBank/DDBJ whole genome shotgun (WGS) entry which is preliminary data.</text>
</comment>
<evidence type="ECO:0000313" key="1">
    <source>
        <dbReference type="EMBL" id="KAF2972401.1"/>
    </source>
</evidence>
<name>A0A7C8IU63_9PEZI</name>
<evidence type="ECO:0000313" key="2">
    <source>
        <dbReference type="Proteomes" id="UP000481858"/>
    </source>
</evidence>
<reference evidence="1 2" key="1">
    <citation type="submission" date="2019-12" db="EMBL/GenBank/DDBJ databases">
        <title>Draft genome sequence of the ascomycete Xylaria multiplex DSM 110363.</title>
        <authorList>
            <person name="Buettner E."/>
            <person name="Kellner H."/>
        </authorList>
    </citation>
    <scope>NUCLEOTIDE SEQUENCE [LARGE SCALE GENOMIC DNA]</scope>
    <source>
        <strain evidence="1 2">DSM 110363</strain>
    </source>
</reference>
<organism evidence="1 2">
    <name type="scientific">Xylaria multiplex</name>
    <dbReference type="NCBI Taxonomy" id="323545"/>
    <lineage>
        <taxon>Eukaryota</taxon>
        <taxon>Fungi</taxon>
        <taxon>Dikarya</taxon>
        <taxon>Ascomycota</taxon>
        <taxon>Pezizomycotina</taxon>
        <taxon>Sordariomycetes</taxon>
        <taxon>Xylariomycetidae</taxon>
        <taxon>Xylariales</taxon>
        <taxon>Xylariaceae</taxon>
        <taxon>Xylaria</taxon>
    </lineage>
</organism>
<dbReference type="OrthoDB" id="10029320at2759"/>
<keyword evidence="2" id="KW-1185">Reference proteome</keyword>
<gene>
    <name evidence="1" type="ORF">GQX73_g1189</name>
</gene>
<dbReference type="AlphaFoldDB" id="A0A7C8IU63"/>
<sequence>MISISRPALDVKEHKKIADFSFLGATTLGQRLKVRAKPNNRLILAFKLDNSFTTCDQRVHQEFLGEAKNAIGRVHRDSWVNFGAVVQTILNSSLKYLEDAPPYVPLASLVRVVSFSFVIHVLFGIEPSGIDLGEVKNATEAINRLWIQSKDANSIPSLRDQTLLDRALEILFRDEFPHNDHTRPLNLIMPAYETLWRVVLLTFVSIANQNEDPQTTKELQEAMKNVPQCFGQRDDAEMRALAIGKVSPPYPSRSTYEVGRIAALSSNEAHLSSSINGGRGERRRYCRCGKMP</sequence>
<dbReference type="InParanoid" id="A0A7C8IU63"/>
<dbReference type="Proteomes" id="UP000481858">
    <property type="component" value="Unassembled WGS sequence"/>
</dbReference>
<accession>A0A7C8IU63</accession>